<evidence type="ECO:0000313" key="9">
    <source>
        <dbReference type="Ensembl" id="ENSELUP00000086191.1"/>
    </source>
</evidence>
<dbReference type="GO" id="GO:0003735">
    <property type="term" value="F:structural constituent of ribosome"/>
    <property type="evidence" value="ECO:0007669"/>
    <property type="project" value="InterPro"/>
</dbReference>
<dbReference type="GO" id="GO:0005840">
    <property type="term" value="C:ribosome"/>
    <property type="evidence" value="ECO:0007669"/>
    <property type="project" value="UniProtKB-KW"/>
</dbReference>
<keyword evidence="4" id="KW-0496">Mitochondrion</keyword>
<name>A0AAY5KBR4_ESOLU</name>
<keyword evidence="3" id="KW-0689">Ribosomal protein</keyword>
<organism evidence="9 10">
    <name type="scientific">Esox lucius</name>
    <name type="common">Northern pike</name>
    <dbReference type="NCBI Taxonomy" id="8010"/>
    <lineage>
        <taxon>Eukaryota</taxon>
        <taxon>Metazoa</taxon>
        <taxon>Chordata</taxon>
        <taxon>Craniata</taxon>
        <taxon>Vertebrata</taxon>
        <taxon>Euteleostomi</taxon>
        <taxon>Actinopterygii</taxon>
        <taxon>Neopterygii</taxon>
        <taxon>Teleostei</taxon>
        <taxon>Protacanthopterygii</taxon>
        <taxon>Esociformes</taxon>
        <taxon>Esocidae</taxon>
        <taxon>Esox</taxon>
    </lineage>
</organism>
<evidence type="ECO:0000256" key="5">
    <source>
        <dbReference type="ARBA" id="ARBA00023274"/>
    </source>
</evidence>
<evidence type="ECO:0000256" key="3">
    <source>
        <dbReference type="ARBA" id="ARBA00022980"/>
    </source>
</evidence>
<dbReference type="Proteomes" id="UP000265140">
    <property type="component" value="Chromosome 3"/>
</dbReference>
<accession>A0AAY5KBR4</accession>
<evidence type="ECO:0000256" key="7">
    <source>
        <dbReference type="ARBA" id="ARBA00039442"/>
    </source>
</evidence>
<dbReference type="GO" id="GO:1990904">
    <property type="term" value="C:ribonucleoprotein complex"/>
    <property type="evidence" value="ECO:0007669"/>
    <property type="project" value="UniProtKB-KW"/>
</dbReference>
<dbReference type="InterPro" id="IPR052482">
    <property type="entry name" value="mtLSU_mL37"/>
</dbReference>
<dbReference type="AlphaFoldDB" id="A0AAY5KBR4"/>
<dbReference type="GO" id="GO:0006412">
    <property type="term" value="P:translation"/>
    <property type="evidence" value="ECO:0007669"/>
    <property type="project" value="InterPro"/>
</dbReference>
<comment type="subcellular location">
    <subcellularLocation>
        <location evidence="1">Mitochondrion</location>
    </subcellularLocation>
</comment>
<evidence type="ECO:0000256" key="4">
    <source>
        <dbReference type="ARBA" id="ARBA00023128"/>
    </source>
</evidence>
<dbReference type="GO" id="GO:0005739">
    <property type="term" value="C:mitochondrion"/>
    <property type="evidence" value="ECO:0007669"/>
    <property type="project" value="UniProtKB-SubCell"/>
</dbReference>
<gene>
    <name evidence="9" type="primary">MRPL37</name>
</gene>
<evidence type="ECO:0000256" key="2">
    <source>
        <dbReference type="ARBA" id="ARBA00022946"/>
    </source>
</evidence>
<dbReference type="Pfam" id="PF07147">
    <property type="entry name" value="PDCD9"/>
    <property type="match status" value="1"/>
</dbReference>
<reference evidence="9 10" key="1">
    <citation type="submission" date="2020-02" db="EMBL/GenBank/DDBJ databases">
        <title>Esox lucius (northern pike) genome, fEsoLuc1, primary haplotype.</title>
        <authorList>
            <person name="Myers G."/>
            <person name="Karagic N."/>
            <person name="Meyer A."/>
            <person name="Pippel M."/>
            <person name="Reichard M."/>
            <person name="Winkler S."/>
            <person name="Tracey A."/>
            <person name="Sims Y."/>
            <person name="Howe K."/>
            <person name="Rhie A."/>
            <person name="Formenti G."/>
            <person name="Durbin R."/>
            <person name="Fedrigo O."/>
            <person name="Jarvis E.D."/>
        </authorList>
    </citation>
    <scope>NUCLEOTIDE SEQUENCE [LARGE SCALE GENOMIC DNA]</scope>
</reference>
<dbReference type="PANTHER" id="PTHR15889:SF2">
    <property type="entry name" value="LARGE RIBOSOMAL SUBUNIT PROTEIN ML37"/>
    <property type="match status" value="1"/>
</dbReference>
<keyword evidence="5" id="KW-0687">Ribonucleoprotein</keyword>
<dbReference type="Ensembl" id="ENSELUT00000100099.1">
    <property type="protein sequence ID" value="ENSELUP00000086191.1"/>
    <property type="gene ID" value="ENSELUG00000023756.3"/>
</dbReference>
<evidence type="ECO:0000313" key="10">
    <source>
        <dbReference type="Proteomes" id="UP000265140"/>
    </source>
</evidence>
<proteinExistence type="inferred from homology"/>
<evidence type="ECO:0000256" key="8">
    <source>
        <dbReference type="ARBA" id="ARBA00041617"/>
    </source>
</evidence>
<keyword evidence="2" id="KW-0809">Transit peptide</keyword>
<protein>
    <recommendedName>
        <fullName evidence="7">Large ribosomal subunit protein mL37</fullName>
    </recommendedName>
    <alternativeName>
        <fullName evidence="8">39S ribosomal protein L37, mitochondrial</fullName>
    </alternativeName>
</protein>
<reference evidence="9" key="3">
    <citation type="submission" date="2025-09" db="UniProtKB">
        <authorList>
            <consortium name="Ensembl"/>
        </authorList>
    </citation>
    <scope>IDENTIFICATION</scope>
</reference>
<reference evidence="9" key="2">
    <citation type="submission" date="2025-08" db="UniProtKB">
        <authorList>
            <consortium name="Ensembl"/>
        </authorList>
    </citation>
    <scope>IDENTIFICATION</scope>
</reference>
<sequence>MFKETAKRFKATAPLLLQSALFRQARISTIRVGNSVHGHRYFNVSCILNAKVLPRKKPRVKVDIPGLERITYADRMHFVPGLAKPFFPVWERDWNDPSHFYSSKLEEMPLHKEKQCFIFSQSTNPLEGVRQALWLTKSNLTKGLPDQVLSLVNNKANQMENLDDRVQNAIRHACLWDTTEEEPSREKYCGTLVRNLLHLCGSLQATHPGLGRRIFAEKYSLAATWSRGDELFQVRGKNGLLLNSMDPLPVVAGKEEIQNTADHILETFYPISPTIDLQRVHVYKELSHTEIETHQTRQHSSSLQLSNFGFKDDYPYPHAHTLFILRAGDTLVNLPPEQLRAKMIMFAFGNALTRAQTLHGTKAGVLEEPIVVQSVATDGQMFQFVVFQLNTTDLQPDEGVKNMVWIDEDQLLYDSAIVCPVLKRKVVHIPAGLSGYKSETFQKLMALYLHGAV</sequence>
<dbReference type="PANTHER" id="PTHR15889">
    <property type="entry name" value="MITOCHONDRIAL RIBOSOMAL PROTEIN L37"/>
    <property type="match status" value="1"/>
</dbReference>
<dbReference type="GeneTree" id="ENSGT00390000000867"/>
<evidence type="ECO:0000256" key="1">
    <source>
        <dbReference type="ARBA" id="ARBA00004173"/>
    </source>
</evidence>
<evidence type="ECO:0000256" key="6">
    <source>
        <dbReference type="ARBA" id="ARBA00037985"/>
    </source>
</evidence>
<keyword evidence="10" id="KW-1185">Reference proteome</keyword>
<dbReference type="InterPro" id="IPR010793">
    <property type="entry name" value="Ribosomal_mL37/mL65"/>
</dbReference>
<comment type="similarity">
    <text evidence="6">Belongs to the mitochondrion-specific ribosomal protein mL37 family.</text>
</comment>